<dbReference type="Pfam" id="PF03401">
    <property type="entry name" value="TctC"/>
    <property type="match status" value="1"/>
</dbReference>
<dbReference type="EMBL" id="CAADIF010000005">
    <property type="protein sequence ID" value="VFR61352.1"/>
    <property type="molecule type" value="Genomic_DNA"/>
</dbReference>
<protein>
    <submittedName>
        <fullName evidence="1">Putative exported protein</fullName>
    </submittedName>
</protein>
<dbReference type="InterPro" id="IPR005064">
    <property type="entry name" value="BUG"/>
</dbReference>
<sequence length="327" mass="34949">MQIIRSMRALGISALLFATLASPLAAQTDWPNRTVRFVVPSNAGGSPDRVTRLLAERLSKRWGQPTIVENKAGATSIIGTDFVAKSPADGYTLLSTFTSFVQVPALFKRVPYDTERDLVAVTQTVAVDVLFLVRADSPYKTLQDFVAAAKTAKPPLSYGSFGNGSSFHIYGEKLAQSMGIDLTHVPYKGELPSTSDLLGGQLSSSFASVGTALPFLKEGRLRPLGVASTKRSPVVPNVPTLAELGVNMPDVVGWFGVLAPAGTPAHVIQKVAADIREILTQPDVVQTLRDQGLEPIASSPEAFQSRLQGDLAQWKKLLPEVGITPAE</sequence>
<gene>
    <name evidence="1" type="ORF">ANK1_4183</name>
    <name evidence="2" type="ORF">ANK2_4184</name>
</gene>
<reference evidence="1" key="1">
    <citation type="submission" date="2019-03" db="EMBL/GenBank/DDBJ databases">
        <authorList>
            <person name="Danneels B."/>
        </authorList>
    </citation>
    <scope>NUCLEOTIDE SEQUENCE</scope>
</reference>
<dbReference type="AlphaFoldDB" id="A0A484Q561"/>
<evidence type="ECO:0000313" key="2">
    <source>
        <dbReference type="EMBL" id="VFR61352.1"/>
    </source>
</evidence>
<dbReference type="Gene3D" id="3.40.190.150">
    <property type="entry name" value="Bordetella uptake gene, domain 1"/>
    <property type="match status" value="1"/>
</dbReference>
<dbReference type="PANTHER" id="PTHR42928">
    <property type="entry name" value="TRICARBOXYLATE-BINDING PROTEIN"/>
    <property type="match status" value="1"/>
</dbReference>
<dbReference type="PIRSF" id="PIRSF017082">
    <property type="entry name" value="YflP"/>
    <property type="match status" value="1"/>
</dbReference>
<name>A0A484Q561_9ZZZZ</name>
<dbReference type="PANTHER" id="PTHR42928:SF5">
    <property type="entry name" value="BLR1237 PROTEIN"/>
    <property type="match status" value="1"/>
</dbReference>
<dbReference type="Gene3D" id="3.40.190.10">
    <property type="entry name" value="Periplasmic binding protein-like II"/>
    <property type="match status" value="1"/>
</dbReference>
<dbReference type="SUPFAM" id="SSF53850">
    <property type="entry name" value="Periplasmic binding protein-like II"/>
    <property type="match status" value="1"/>
</dbReference>
<accession>A0A484Q561</accession>
<proteinExistence type="predicted"/>
<dbReference type="CDD" id="cd13578">
    <property type="entry name" value="PBP2_Bug27"/>
    <property type="match status" value="1"/>
</dbReference>
<dbReference type="EMBL" id="CAADIA010000006">
    <property type="protein sequence ID" value="VFR32525.1"/>
    <property type="molecule type" value="Genomic_DNA"/>
</dbReference>
<evidence type="ECO:0000313" key="1">
    <source>
        <dbReference type="EMBL" id="VFR32525.1"/>
    </source>
</evidence>
<dbReference type="InterPro" id="IPR042100">
    <property type="entry name" value="Bug_dom1"/>
</dbReference>
<organism evidence="1">
    <name type="scientific">plant metagenome</name>
    <dbReference type="NCBI Taxonomy" id="1297885"/>
    <lineage>
        <taxon>unclassified sequences</taxon>
        <taxon>metagenomes</taxon>
        <taxon>organismal metagenomes</taxon>
    </lineage>
</organism>